<keyword evidence="6 8" id="KW-1133">Transmembrane helix</keyword>
<dbReference type="Pfam" id="PF00884">
    <property type="entry name" value="Sulfatase"/>
    <property type="match status" value="1"/>
</dbReference>
<sequence>MRISTIKFIVMATLINMFLYHMPLYDYVIKNLNISSTSGMLTFASVLISIIMITMVILLLLAIFSSRLVKYFTIFMMITNAIALYFIVTYHTILDITMMGNLFNTNIAEATSYYQSKIFLYIIFLGIIPAFIVSKIRINKTKRVRLFFYAFMILTIGVLSLYLNASTWLWLDKNAKKLGAMTMPWSYTINSIRYKANELKKNKKQILLPSATLMNDDKMIVLLVIGESARAKNFSLYGYKKKTNPYLQNVKNINIVKAKSTATYTTASIHSMLSYKGLTSDDYEPLPNYLQRTGVDVLWRSNNWGEPTLDVKTVQKAGNLKTLCKTHGCNHDEVLLTRLKEEILKNKKNKIFVVLHTNGSHGPTYYKKYSKEFEKFKPVCKTVDLKECTQEELINAYDNTILYADHFLNRTINILKQIKNSPTLFIYISDHGESLGEYGLYLHGTPYSIAPDVQKNIPFIIWASNSFIAIKGNIREKIDTKKIYGQNNIFHTILGAFDINSSIYDPKLDLLH</sequence>
<dbReference type="AlphaFoldDB" id="A0A3B1E727"/>
<keyword evidence="2" id="KW-1003">Cell membrane</keyword>
<proteinExistence type="predicted"/>
<dbReference type="EMBL" id="UOYO01000048">
    <property type="protein sequence ID" value="VAY88251.1"/>
    <property type="molecule type" value="Genomic_DNA"/>
</dbReference>
<gene>
    <name evidence="11" type="ORF">MNB_ARC-1_1160</name>
</gene>
<evidence type="ECO:0000256" key="3">
    <source>
        <dbReference type="ARBA" id="ARBA00022519"/>
    </source>
</evidence>
<feature type="transmembrane region" description="Helical" evidence="8">
    <location>
        <begin position="113"/>
        <end position="134"/>
    </location>
</feature>
<evidence type="ECO:0000313" key="11">
    <source>
        <dbReference type="EMBL" id="VAY88251.1"/>
    </source>
</evidence>
<feature type="transmembrane region" description="Helical" evidence="8">
    <location>
        <begin position="146"/>
        <end position="171"/>
    </location>
</feature>
<dbReference type="GO" id="GO:0009244">
    <property type="term" value="P:lipopolysaccharide core region biosynthetic process"/>
    <property type="evidence" value="ECO:0007669"/>
    <property type="project" value="TreeGrafter"/>
</dbReference>
<dbReference type="NCBIfam" id="NF007160">
    <property type="entry name" value="PRK09598.1"/>
    <property type="match status" value="1"/>
</dbReference>
<dbReference type="InterPro" id="IPR017850">
    <property type="entry name" value="Alkaline_phosphatase_core_sf"/>
</dbReference>
<evidence type="ECO:0000256" key="8">
    <source>
        <dbReference type="SAM" id="Phobius"/>
    </source>
</evidence>
<dbReference type="GO" id="GO:0016776">
    <property type="term" value="F:phosphotransferase activity, phosphate group as acceptor"/>
    <property type="evidence" value="ECO:0007669"/>
    <property type="project" value="TreeGrafter"/>
</dbReference>
<evidence type="ECO:0000256" key="5">
    <source>
        <dbReference type="ARBA" id="ARBA00022692"/>
    </source>
</evidence>
<evidence type="ECO:0000256" key="6">
    <source>
        <dbReference type="ARBA" id="ARBA00022989"/>
    </source>
</evidence>
<dbReference type="PANTHER" id="PTHR30443">
    <property type="entry name" value="INNER MEMBRANE PROTEIN"/>
    <property type="match status" value="1"/>
</dbReference>
<feature type="transmembrane region" description="Helical" evidence="8">
    <location>
        <begin position="5"/>
        <end position="23"/>
    </location>
</feature>
<reference evidence="11" key="1">
    <citation type="submission" date="2018-10" db="EMBL/GenBank/DDBJ databases">
        <authorList>
            <person name="Aoki K."/>
        </authorList>
    </citation>
    <scope>NUCLEOTIDE SEQUENCE</scope>
</reference>
<dbReference type="InterPro" id="IPR040423">
    <property type="entry name" value="PEA_transferase"/>
</dbReference>
<feature type="domain" description="Phosphoethanolamine transferase N-terminal" evidence="10">
    <location>
        <begin position="54"/>
        <end position="197"/>
    </location>
</feature>
<evidence type="ECO:0000256" key="4">
    <source>
        <dbReference type="ARBA" id="ARBA00022679"/>
    </source>
</evidence>
<comment type="subcellular location">
    <subcellularLocation>
        <location evidence="1">Cell inner membrane</location>
        <topology evidence="1">Multi-pass membrane protein</topology>
    </subcellularLocation>
</comment>
<protein>
    <submittedName>
        <fullName evidence="11">Membrane protein</fullName>
    </submittedName>
</protein>
<dbReference type="InterPro" id="IPR058130">
    <property type="entry name" value="PEA_transf_C"/>
</dbReference>
<evidence type="ECO:0000259" key="9">
    <source>
        <dbReference type="Pfam" id="PF00884"/>
    </source>
</evidence>
<evidence type="ECO:0000256" key="1">
    <source>
        <dbReference type="ARBA" id="ARBA00004429"/>
    </source>
</evidence>
<keyword evidence="3" id="KW-0997">Cell inner membrane</keyword>
<evidence type="ECO:0000256" key="7">
    <source>
        <dbReference type="ARBA" id="ARBA00023136"/>
    </source>
</evidence>
<dbReference type="CDD" id="cd16017">
    <property type="entry name" value="LptA"/>
    <property type="match status" value="1"/>
</dbReference>
<dbReference type="PANTHER" id="PTHR30443:SF0">
    <property type="entry name" value="PHOSPHOETHANOLAMINE TRANSFERASE EPTA"/>
    <property type="match status" value="1"/>
</dbReference>
<keyword evidence="4" id="KW-0808">Transferase</keyword>
<dbReference type="SUPFAM" id="SSF53649">
    <property type="entry name" value="Alkaline phosphatase-like"/>
    <property type="match status" value="1"/>
</dbReference>
<feature type="domain" description="Sulfatase N-terminal" evidence="9">
    <location>
        <begin position="221"/>
        <end position="499"/>
    </location>
</feature>
<name>A0A3B1E727_9ZZZZ</name>
<feature type="transmembrane region" description="Helical" evidence="8">
    <location>
        <begin position="43"/>
        <end position="64"/>
    </location>
</feature>
<dbReference type="Gene3D" id="3.40.720.10">
    <property type="entry name" value="Alkaline Phosphatase, subunit A"/>
    <property type="match status" value="1"/>
</dbReference>
<evidence type="ECO:0000259" key="10">
    <source>
        <dbReference type="Pfam" id="PF08019"/>
    </source>
</evidence>
<keyword evidence="5 8" id="KW-0812">Transmembrane</keyword>
<accession>A0A3B1E727</accession>
<dbReference type="InterPro" id="IPR012549">
    <property type="entry name" value="EptA-like_N"/>
</dbReference>
<dbReference type="Pfam" id="PF08019">
    <property type="entry name" value="EptA_B_N"/>
    <property type="match status" value="1"/>
</dbReference>
<evidence type="ECO:0000256" key="2">
    <source>
        <dbReference type="ARBA" id="ARBA00022475"/>
    </source>
</evidence>
<dbReference type="GO" id="GO:0005886">
    <property type="term" value="C:plasma membrane"/>
    <property type="evidence" value="ECO:0007669"/>
    <property type="project" value="UniProtKB-SubCell"/>
</dbReference>
<organism evidence="11">
    <name type="scientific">hydrothermal vent metagenome</name>
    <dbReference type="NCBI Taxonomy" id="652676"/>
    <lineage>
        <taxon>unclassified sequences</taxon>
        <taxon>metagenomes</taxon>
        <taxon>ecological metagenomes</taxon>
    </lineage>
</organism>
<feature type="transmembrane region" description="Helical" evidence="8">
    <location>
        <begin position="71"/>
        <end position="93"/>
    </location>
</feature>
<keyword evidence="7 8" id="KW-0472">Membrane</keyword>
<dbReference type="InterPro" id="IPR000917">
    <property type="entry name" value="Sulfatase_N"/>
</dbReference>